<protein>
    <submittedName>
        <fullName evidence="1">Uncharacterized protein</fullName>
    </submittedName>
</protein>
<evidence type="ECO:0000313" key="2">
    <source>
        <dbReference type="Proteomes" id="UP000184357"/>
    </source>
</evidence>
<reference evidence="1 2" key="1">
    <citation type="submission" date="2016-11" db="EMBL/GenBank/DDBJ databases">
        <authorList>
            <person name="Jaros S."/>
            <person name="Januszkiewicz K."/>
            <person name="Wedrychowicz H."/>
        </authorList>
    </citation>
    <scope>NUCLEOTIDE SEQUENCE [LARGE SCALE GENOMIC DNA]</scope>
    <source>
        <strain evidence="1 2">DSM 9297</strain>
    </source>
</reference>
<proteinExistence type="predicted"/>
<dbReference type="OrthoDB" id="45790at2157"/>
<dbReference type="EMBL" id="FQWV01000012">
    <property type="protein sequence ID" value="SHH65567.1"/>
    <property type="molecule type" value="Genomic_DNA"/>
</dbReference>
<dbReference type="Proteomes" id="UP000184357">
    <property type="component" value="Unassembled WGS sequence"/>
</dbReference>
<accession>A0A1M5URA1</accession>
<evidence type="ECO:0000313" key="1">
    <source>
        <dbReference type="EMBL" id="SHH65567.1"/>
    </source>
</evidence>
<keyword evidence="2" id="KW-1185">Reference proteome</keyword>
<gene>
    <name evidence="1" type="ORF">SAMN05443636_3104</name>
</gene>
<dbReference type="AlphaFoldDB" id="A0A1M5URA1"/>
<name>A0A1M5URA1_9EURY</name>
<organism evidence="1 2">
    <name type="scientific">Halobaculum gomorrense</name>
    <dbReference type="NCBI Taxonomy" id="43928"/>
    <lineage>
        <taxon>Archaea</taxon>
        <taxon>Methanobacteriati</taxon>
        <taxon>Methanobacteriota</taxon>
        <taxon>Stenosarchaea group</taxon>
        <taxon>Halobacteria</taxon>
        <taxon>Halobacteriales</taxon>
        <taxon>Haloferacaceae</taxon>
        <taxon>Halobaculum</taxon>
    </lineage>
</organism>
<sequence length="82" mass="9305">MSQATLGATPYRNSDLFSGYYLDERVDDLDAWDCDQEAQAALEELQHLWELEGELVASYKEDELLDSWIDEVLDVLGFGSLS</sequence>